<evidence type="ECO:0000256" key="1">
    <source>
        <dbReference type="SAM" id="MobiDB-lite"/>
    </source>
</evidence>
<evidence type="ECO:0000313" key="2">
    <source>
        <dbReference type="EMBL" id="CCQ35938.1"/>
    </source>
</evidence>
<reference evidence="2 3" key="1">
    <citation type="journal article" date="2013" name="Genome Announc.">
        <title>Genome of the haloarchaeon Natronomonas moolapensis, a neutrophilic member of a previously haloalkaliphilic genus.</title>
        <authorList>
            <person name="Dyall-Smith M.L."/>
            <person name="Pfeiffer F."/>
            <person name="Oberwinkler T."/>
            <person name="Klee K."/>
            <person name="Rampp M."/>
            <person name="Palm P."/>
            <person name="Gross K."/>
            <person name="Schuster S.C."/>
            <person name="Oesterhelt D."/>
        </authorList>
    </citation>
    <scope>NUCLEOTIDE SEQUENCE [LARGE SCALE GENOMIC DNA]</scope>
    <source>
        <strain evidence="3">DSM 18674 / JCM 14361 / 8.8.11</strain>
    </source>
</reference>
<proteinExistence type="predicted"/>
<dbReference type="Proteomes" id="UP000011867">
    <property type="component" value="Chromosome"/>
</dbReference>
<gene>
    <name evidence="2" type="ordered locus">Nmlp_1748</name>
</gene>
<dbReference type="RefSeq" id="WP_015408769.1">
    <property type="nucleotide sequence ID" value="NC_020388.1"/>
</dbReference>
<dbReference type="eggNOG" id="arCOG11566">
    <property type="taxonomic scope" value="Archaea"/>
</dbReference>
<dbReference type="GeneID" id="14652298"/>
<dbReference type="HOGENOM" id="CLU_2313859_0_0_2"/>
<evidence type="ECO:0000313" key="3">
    <source>
        <dbReference type="Proteomes" id="UP000011867"/>
    </source>
</evidence>
<name>M1XKI1_NATM8</name>
<keyword evidence="3" id="KW-1185">Reference proteome</keyword>
<dbReference type="EMBL" id="HF582854">
    <property type="protein sequence ID" value="CCQ35938.1"/>
    <property type="molecule type" value="Genomic_DNA"/>
</dbReference>
<dbReference type="KEGG" id="nmo:Nmlp_1748"/>
<sequence>MPQASLTINPERLSQRLPAPPGEWTRTDDGGGIVEYRIAGTDGVCASAKLTVRPDIFSEHAVRVDRKQGCKNAGTTRFEDVRTAVETVEAELHEAERDE</sequence>
<dbReference type="AlphaFoldDB" id="M1XKI1"/>
<protein>
    <submittedName>
        <fullName evidence="2">Uncharacterized protein</fullName>
    </submittedName>
</protein>
<accession>M1XKI1</accession>
<feature type="region of interest" description="Disordered" evidence="1">
    <location>
        <begin position="1"/>
        <end position="29"/>
    </location>
</feature>
<organism evidence="2 3">
    <name type="scientific">Natronomonas moolapensis (strain DSM 18674 / CECT 7526 / JCM 14361 / 8.8.11)</name>
    <dbReference type="NCBI Taxonomy" id="268739"/>
    <lineage>
        <taxon>Archaea</taxon>
        <taxon>Methanobacteriati</taxon>
        <taxon>Methanobacteriota</taxon>
        <taxon>Stenosarchaea group</taxon>
        <taxon>Halobacteria</taxon>
        <taxon>Halobacteriales</taxon>
        <taxon>Natronomonadaceae</taxon>
        <taxon>Natronomonas</taxon>
    </lineage>
</organism>
<dbReference type="OrthoDB" id="323433at2157"/>